<protein>
    <submittedName>
        <fullName evidence="2">Protein TolB</fullName>
    </submittedName>
</protein>
<dbReference type="PANTHER" id="PTHR36842">
    <property type="entry name" value="PROTEIN TOLB HOMOLOG"/>
    <property type="match status" value="1"/>
</dbReference>
<reference evidence="2" key="1">
    <citation type="submission" date="2019-08" db="EMBL/GenBank/DDBJ databases">
        <authorList>
            <person name="Kucharzyk K."/>
            <person name="Murdoch R.W."/>
            <person name="Higgins S."/>
            <person name="Loffler F."/>
        </authorList>
    </citation>
    <scope>NUCLEOTIDE SEQUENCE</scope>
</reference>
<comment type="caution">
    <text evidence="2">The sequence shown here is derived from an EMBL/GenBank/DDBJ whole genome shotgun (WGS) entry which is preliminary data.</text>
</comment>
<dbReference type="Gene3D" id="2.120.10.30">
    <property type="entry name" value="TolB, C-terminal domain"/>
    <property type="match status" value="1"/>
</dbReference>
<dbReference type="Gene3D" id="2.40.160.50">
    <property type="entry name" value="membrane protein fhac: a member of the omp85/tpsb transporter family"/>
    <property type="match status" value="1"/>
</dbReference>
<dbReference type="AlphaFoldDB" id="A0A644UGB0"/>
<dbReference type="EMBL" id="VSSQ01000112">
    <property type="protein sequence ID" value="MPL78027.1"/>
    <property type="molecule type" value="Genomic_DNA"/>
</dbReference>
<dbReference type="InterPro" id="IPR011659">
    <property type="entry name" value="WD40"/>
</dbReference>
<name>A0A644UGB0_9ZZZZ</name>
<evidence type="ECO:0000313" key="2">
    <source>
        <dbReference type="EMBL" id="MPL78027.1"/>
    </source>
</evidence>
<dbReference type="Pfam" id="PF07676">
    <property type="entry name" value="PD40"/>
    <property type="match status" value="2"/>
</dbReference>
<dbReference type="InterPro" id="IPR011042">
    <property type="entry name" value="6-blade_b-propeller_TolB-like"/>
</dbReference>
<dbReference type="SUPFAM" id="SSF82171">
    <property type="entry name" value="DPP6 N-terminal domain-like"/>
    <property type="match status" value="1"/>
</dbReference>
<evidence type="ECO:0000256" key="1">
    <source>
        <dbReference type="ARBA" id="ARBA00009820"/>
    </source>
</evidence>
<dbReference type="PANTHER" id="PTHR36842:SF1">
    <property type="entry name" value="PROTEIN TOLB"/>
    <property type="match status" value="1"/>
</dbReference>
<comment type="similarity">
    <text evidence="1">Belongs to the TolB family.</text>
</comment>
<sequence length="1097" mass="126791">MSNLSGRYGIFKLKLLGTIFFGLLTLMPVHAQFYNGSQMPFGKSRVQYGDFLWTYYRFDDFDTYFYLNGKELAIYTARYAKEILPELESLLETRMSDKIEFIVFNSLTDLKQSNIGLVSEQQYNIGGITHIIENKVFIYFDGNYANFEKQIRAGMARALIDQSIYGGSVGRQITNATLMSMPAWFIDGLVSYIAEEWNTEIDNYMREGILSGRYRKFNHLKGEDAIYAGHGIWKYIADKYGKQAIPNIIYLARVSRNVETGFLYVLNISFRNLVKEWYESYRGQYLNSDEGRQKPVTAPVQKKVIKAVVYDRVRLSPDGKYMAWISNQDGQVKVWLHDTRNGKSKVVYRQGHRLDEKNDLSYPLIEFHPNGNTLGLITERKGEIRFYQINLESKRRTWQFIYGFQKIVDMAYSHDGRRFVMSAVRKGQTDIYVYNIAASAAEQITRDVYNDLNPVFINNSRQIVFSSNRPSDTLTEEPKIIKPGFDHKHDLFLYDYAAKSKVLRRITDTPYANEIQPVEYEKGYISYLGDENGIYNRYLAGFDSVITHVDTAAHYRYFTRTYGLTNYARNIVSHTSSPRSAKIAEIIHSGQYRTIYSYDQAPARGIERLAPPLTGYMEQKLLEVSLLKEKEKSAQTQVKPKERRRRFVSVYAGDPELPASDSLIDLDQYRLGREGLKRPGSKSGLSPVDERDNFVIPKQRNYNVEYRINELVSQLDFNFLSTSYQPFSGGGGPIFLTPGLNAFFRIGLSDLLEDYRIVAGVRLDFNLVNNEYVVSIANLKHRLDREIYFHRQSIEQISLYSIVRYRIHELHYILKYPLNPLLSVKGTATMRKDRAVFMSTDQYNLREPDINRYWVSGKGELTYDATRQLGLNLLDGLRYKVFGEYYQRLDGDSKNTNMVVLGFDIRHYLPIHRNFIWANRFATSTSFGKSRLIYYMGGVDTWLAPKFTTDAPIDYSQNYAYQTLATNMRGFYQNVRNGNSFAVINSELRFPVFSYLANRPLRSDFLTNFQLIAFGDLGTAWTGATPYADENALFTRVISRGPLLITIREQREPLVGGLGFGARTRLLGYFLRADYAWGIEDMVINKPVFYISLSLDF</sequence>
<gene>
    <name evidence="2" type="primary">tolB_3</name>
    <name evidence="2" type="ORF">SDC9_23888</name>
</gene>
<proteinExistence type="inferred from homology"/>
<organism evidence="2">
    <name type="scientific">bioreactor metagenome</name>
    <dbReference type="NCBI Taxonomy" id="1076179"/>
    <lineage>
        <taxon>unclassified sequences</taxon>
        <taxon>metagenomes</taxon>
        <taxon>ecological metagenomes</taxon>
    </lineage>
</organism>
<accession>A0A644UGB0</accession>